<accession>A0A0B6ZLV1</accession>
<protein>
    <submittedName>
        <fullName evidence="1">Uncharacterized protein</fullName>
    </submittedName>
</protein>
<dbReference type="EMBL" id="HACG01022754">
    <property type="protein sequence ID" value="CEK69619.1"/>
    <property type="molecule type" value="Transcribed_RNA"/>
</dbReference>
<dbReference type="AlphaFoldDB" id="A0A0B6ZLV1"/>
<evidence type="ECO:0000313" key="1">
    <source>
        <dbReference type="EMBL" id="CEK69619.1"/>
    </source>
</evidence>
<feature type="non-terminal residue" evidence="1">
    <location>
        <position position="1"/>
    </location>
</feature>
<name>A0A0B6ZLV1_9EUPU</name>
<sequence length="100" mass="11460">EKMAVFDEEKQQKVETLSQEYTIQSSEAPSQYRPVGTEGCEENIAQNKDGIVWDMRKEYTESDVQNLEQSVDNLSIEAGYFSPPTRFDVSEMEVKEGQQT</sequence>
<proteinExistence type="predicted"/>
<feature type="non-terminal residue" evidence="1">
    <location>
        <position position="100"/>
    </location>
</feature>
<reference evidence="1" key="1">
    <citation type="submission" date="2014-12" db="EMBL/GenBank/DDBJ databases">
        <title>Insight into the proteome of Arion vulgaris.</title>
        <authorList>
            <person name="Aradska J."/>
            <person name="Bulat T."/>
            <person name="Smidak R."/>
            <person name="Sarate P."/>
            <person name="Gangsoo J."/>
            <person name="Sialana F."/>
            <person name="Bilban M."/>
            <person name="Lubec G."/>
        </authorList>
    </citation>
    <scope>NUCLEOTIDE SEQUENCE</scope>
    <source>
        <tissue evidence="1">Skin</tissue>
    </source>
</reference>
<organism evidence="1">
    <name type="scientific">Arion vulgaris</name>
    <dbReference type="NCBI Taxonomy" id="1028688"/>
    <lineage>
        <taxon>Eukaryota</taxon>
        <taxon>Metazoa</taxon>
        <taxon>Spiralia</taxon>
        <taxon>Lophotrochozoa</taxon>
        <taxon>Mollusca</taxon>
        <taxon>Gastropoda</taxon>
        <taxon>Heterobranchia</taxon>
        <taxon>Euthyneura</taxon>
        <taxon>Panpulmonata</taxon>
        <taxon>Eupulmonata</taxon>
        <taxon>Stylommatophora</taxon>
        <taxon>Helicina</taxon>
        <taxon>Arionoidea</taxon>
        <taxon>Arionidae</taxon>
        <taxon>Arion</taxon>
    </lineage>
</organism>
<gene>
    <name evidence="1" type="primary">ORF70893</name>
</gene>